<dbReference type="EMBL" id="FQ790248">
    <property type="protein sequence ID" value="CCD42760.1"/>
    <property type="molecule type" value="Genomic_DNA"/>
</dbReference>
<accession>G2XPF4</accession>
<sequence length="140" mass="15823">MWELGEDDDDALILVDAKSVSQEVRNKRIIFEISLTLRDHADIDQRDTTTLFIPLNIIQEIGIFPLGFIIQHAGLSPRLFSLFPIEPDEYDGPSEQDSHLSLCQISSSSVRLMLIYAVDEAGQRRSASFRLVPEPQSRPV</sequence>
<evidence type="ECO:0000313" key="1">
    <source>
        <dbReference type="EMBL" id="CCD42760.1"/>
    </source>
</evidence>
<reference evidence="2" key="1">
    <citation type="journal article" date="2011" name="PLoS Genet.">
        <title>Genomic analysis of the necrotrophic fungal pathogens Sclerotinia sclerotiorum and Botrytis cinerea.</title>
        <authorList>
            <person name="Amselem J."/>
            <person name="Cuomo C.A."/>
            <person name="van Kan J.A."/>
            <person name="Viaud M."/>
            <person name="Benito E.P."/>
            <person name="Couloux A."/>
            <person name="Coutinho P.M."/>
            <person name="de Vries R.P."/>
            <person name="Dyer P.S."/>
            <person name="Fillinger S."/>
            <person name="Fournier E."/>
            <person name="Gout L."/>
            <person name="Hahn M."/>
            <person name="Kohn L."/>
            <person name="Lapalu N."/>
            <person name="Plummer K.M."/>
            <person name="Pradier J.M."/>
            <person name="Quevillon E."/>
            <person name="Sharon A."/>
            <person name="Simon A."/>
            <person name="ten Have A."/>
            <person name="Tudzynski B."/>
            <person name="Tudzynski P."/>
            <person name="Wincker P."/>
            <person name="Andrew M."/>
            <person name="Anthouard V."/>
            <person name="Beever R.E."/>
            <person name="Beffa R."/>
            <person name="Benoit I."/>
            <person name="Bouzid O."/>
            <person name="Brault B."/>
            <person name="Chen Z."/>
            <person name="Choquer M."/>
            <person name="Collemare J."/>
            <person name="Cotton P."/>
            <person name="Danchin E.G."/>
            <person name="Da Silva C."/>
            <person name="Gautier A."/>
            <person name="Giraud C."/>
            <person name="Giraud T."/>
            <person name="Gonzalez C."/>
            <person name="Grossetete S."/>
            <person name="Guldener U."/>
            <person name="Henrissat B."/>
            <person name="Howlett B.J."/>
            <person name="Kodira C."/>
            <person name="Kretschmer M."/>
            <person name="Lappartient A."/>
            <person name="Leroch M."/>
            <person name="Levis C."/>
            <person name="Mauceli E."/>
            <person name="Neuveglise C."/>
            <person name="Oeser B."/>
            <person name="Pearson M."/>
            <person name="Poulain J."/>
            <person name="Poussereau N."/>
            <person name="Quesneville H."/>
            <person name="Rascle C."/>
            <person name="Schumacher J."/>
            <person name="Segurens B."/>
            <person name="Sexton A."/>
            <person name="Silva E."/>
            <person name="Sirven C."/>
            <person name="Soanes D.M."/>
            <person name="Talbot N.J."/>
            <person name="Templeton M."/>
            <person name="Yandava C."/>
            <person name="Yarden O."/>
            <person name="Zeng Q."/>
            <person name="Rollins J.A."/>
            <person name="Lebrun M.H."/>
            <person name="Dickman M."/>
        </authorList>
    </citation>
    <scope>NUCLEOTIDE SEQUENCE [LARGE SCALE GENOMIC DNA]</scope>
    <source>
        <strain evidence="2">T4</strain>
    </source>
</reference>
<proteinExistence type="predicted"/>
<name>G2XPF4_BOTF4</name>
<gene>
    <name evidence="1" type="ORF">BofuT4_P073720.1</name>
</gene>
<dbReference type="InParanoid" id="G2XPF4"/>
<dbReference type="HOGENOM" id="CLU_1834849_0_0_1"/>
<organism evidence="1 2">
    <name type="scientific">Botryotinia fuckeliana (strain T4)</name>
    <name type="common">Noble rot fungus</name>
    <name type="synonym">Botrytis cinerea</name>
    <dbReference type="NCBI Taxonomy" id="999810"/>
    <lineage>
        <taxon>Eukaryota</taxon>
        <taxon>Fungi</taxon>
        <taxon>Dikarya</taxon>
        <taxon>Ascomycota</taxon>
        <taxon>Pezizomycotina</taxon>
        <taxon>Leotiomycetes</taxon>
        <taxon>Helotiales</taxon>
        <taxon>Sclerotiniaceae</taxon>
        <taxon>Botrytis</taxon>
    </lineage>
</organism>
<dbReference type="AlphaFoldDB" id="G2XPF4"/>
<evidence type="ECO:0000313" key="2">
    <source>
        <dbReference type="Proteomes" id="UP000008177"/>
    </source>
</evidence>
<protein>
    <submittedName>
        <fullName evidence="1">Uncharacterized protein</fullName>
    </submittedName>
</protein>
<dbReference type="Proteomes" id="UP000008177">
    <property type="component" value="Unplaced contigs"/>
</dbReference>